<accession>A0A8T3VUD8</accession>
<evidence type="ECO:0008006" key="10">
    <source>
        <dbReference type="Google" id="ProtNLM"/>
    </source>
</evidence>
<evidence type="ECO:0000256" key="7">
    <source>
        <dbReference type="ARBA" id="ARBA00023237"/>
    </source>
</evidence>
<keyword evidence="7" id="KW-0998">Cell outer membrane</keyword>
<evidence type="ECO:0000256" key="5">
    <source>
        <dbReference type="ARBA" id="ARBA00022729"/>
    </source>
</evidence>
<sequence>MRPISKMQLRGGNINISKKLGIALILTILTLSIGAVSATDADTQVSDDIGISSLASQDLNQGDADMQVNDDIGISDLASQDLNQADEVIQEDTNAEESADILSSSNDEEVLRGDMGISVVGGQKETYTVGEEVYLKLGTEQSSYTPANIYVQVQGGGYTDNPVGTYSEASSETGVPYTFDTPGDISLRFVQVYYGTYYFSDYITFNVVEAGPSIIPGTFTDLQSLIDSSEGVLELPYDFAYDSEHDSAYVDGILVSKNITINGMGHVISGENAAKIFDVWKADVVISNVTLANGRSNNGGAIIVSNGITSLLLKDSVIKDSSSNQGGAIHVMSGALTVENTTFINNSAKSGGAIYHNAGSSTLNVKNSTFEANEATSSGTAGGGGAIHMNAGQLNVENTDFNDNTAASTGGAINVVNFANVINVSGSRFNRNSGNDGGAIHAKLTSCAMSINDSNFTENSANGQGGAVYLQGAGVTSAIDNVKFANNSASDGGAISNKLGSSTIEKSSFEDNSASNKGGAIFASGKVAVNESSFAGNQAISDCNVHQIVDNVISVENTKIAVQAPDFDVKESYENGEDIVISGTFESGITNQELALPYSLNENNGSAAVVKKVFSIDLGSALKYGDYIISIKEFTDEAGNTYIFEDVIKAFTVKREVKTASDLQALIDNAEEGAVIELGNHSYENVSNVNITKNVTIKGSEDTTVSSAGDGTPIFNVPAKSENGPSGFAIVDVNFLVKNGDTVVKVTADNASDKDSIDNAEIKVINNTFKKENDDVVGKSITVVELESERSNLAPTNAIDISGNKMDEGIKSFQFEISGLSQGDDFNAPSIYDNPSYGTDERIPSIITCPAKTVTAIDAKVDGKKGAYYKLTLKDKDGSPLANKSVKVIIGNLVYTVKTDDKGIAKVQLNIKKAGTYKLFATFLGDDKYKGSFSSAKVKVNKQKIKMSVAKKTFKLKAKKNVKVTLKTSRGKAIKGKKITLKVKGKTYTAKTNKKGVATFKLILKKRGTFKATIKVPTDSTYKKLSKKIKIKIK</sequence>
<proteinExistence type="predicted"/>
<evidence type="ECO:0000256" key="2">
    <source>
        <dbReference type="ARBA" id="ARBA00004442"/>
    </source>
</evidence>
<dbReference type="InterPro" id="IPR011050">
    <property type="entry name" value="Pectin_lyase_fold/virulence"/>
</dbReference>
<comment type="subcellular location">
    <subcellularLocation>
        <location evidence="1">Cell envelope</location>
    </subcellularLocation>
    <subcellularLocation>
        <location evidence="2">Cell outer membrane</location>
    </subcellularLocation>
    <subcellularLocation>
        <location evidence="3">Secreted</location>
    </subcellularLocation>
</comment>
<keyword evidence="6" id="KW-0472">Membrane</keyword>
<dbReference type="InterPro" id="IPR003368">
    <property type="entry name" value="POMP_repeat"/>
</dbReference>
<keyword evidence="4" id="KW-0964">Secreted</keyword>
<dbReference type="NCBIfam" id="TIGR01376">
    <property type="entry name" value="POMP_repeat"/>
    <property type="match status" value="2"/>
</dbReference>
<evidence type="ECO:0000256" key="4">
    <source>
        <dbReference type="ARBA" id="ARBA00022525"/>
    </source>
</evidence>
<dbReference type="Gene3D" id="2.60.40.10">
    <property type="entry name" value="Immunoglobulins"/>
    <property type="match status" value="1"/>
</dbReference>
<organism evidence="8 9">
    <name type="scientific">Methanobrevibacter olleyae</name>
    <dbReference type="NCBI Taxonomy" id="294671"/>
    <lineage>
        <taxon>Archaea</taxon>
        <taxon>Methanobacteriati</taxon>
        <taxon>Methanobacteriota</taxon>
        <taxon>Methanomada group</taxon>
        <taxon>Methanobacteria</taxon>
        <taxon>Methanobacteriales</taxon>
        <taxon>Methanobacteriaceae</taxon>
        <taxon>Methanobrevibacter</taxon>
    </lineage>
</organism>
<dbReference type="SUPFAM" id="SSF51126">
    <property type="entry name" value="Pectin lyase-like"/>
    <property type="match status" value="2"/>
</dbReference>
<evidence type="ECO:0000256" key="3">
    <source>
        <dbReference type="ARBA" id="ARBA00004613"/>
    </source>
</evidence>
<comment type="caution">
    <text evidence="8">The sequence shown here is derived from an EMBL/GenBank/DDBJ whole genome shotgun (WGS) entry which is preliminary data.</text>
</comment>
<dbReference type="Proteomes" id="UP000732619">
    <property type="component" value="Unassembled WGS sequence"/>
</dbReference>
<gene>
    <name evidence="8" type="ORF">E7Z75_00130</name>
</gene>
<dbReference type="InterPro" id="IPR013783">
    <property type="entry name" value="Ig-like_fold"/>
</dbReference>
<dbReference type="PANTHER" id="PTHR11319">
    <property type="entry name" value="G PROTEIN-COUPLED RECEPTOR-RELATED"/>
    <property type="match status" value="1"/>
</dbReference>
<evidence type="ECO:0000313" key="9">
    <source>
        <dbReference type="Proteomes" id="UP000732619"/>
    </source>
</evidence>
<dbReference type="SUPFAM" id="SSF49373">
    <property type="entry name" value="Invasin/intimin cell-adhesion fragments"/>
    <property type="match status" value="1"/>
</dbReference>
<name>A0A8T3VUD8_METOL</name>
<dbReference type="Pfam" id="PF02415">
    <property type="entry name" value="Chlam_PMP"/>
    <property type="match status" value="4"/>
</dbReference>
<dbReference type="InterPro" id="IPR008964">
    <property type="entry name" value="Invasin/intimin_cell_adhesion"/>
</dbReference>
<evidence type="ECO:0000313" key="8">
    <source>
        <dbReference type="EMBL" id="MBE6511545.1"/>
    </source>
</evidence>
<dbReference type="PANTHER" id="PTHR11319:SF35">
    <property type="entry name" value="OUTER MEMBRANE PROTEIN PMPC-RELATED"/>
    <property type="match status" value="1"/>
</dbReference>
<dbReference type="GO" id="GO:0005576">
    <property type="term" value="C:extracellular region"/>
    <property type="evidence" value="ECO:0007669"/>
    <property type="project" value="UniProtKB-SubCell"/>
</dbReference>
<dbReference type="EMBL" id="SUTG01000001">
    <property type="protein sequence ID" value="MBE6511545.1"/>
    <property type="molecule type" value="Genomic_DNA"/>
</dbReference>
<protein>
    <recommendedName>
        <fullName evidence="10">Adhesin-like protein</fullName>
    </recommendedName>
</protein>
<evidence type="ECO:0000256" key="1">
    <source>
        <dbReference type="ARBA" id="ARBA00004196"/>
    </source>
</evidence>
<keyword evidence="5" id="KW-0732">Signal</keyword>
<reference evidence="8" key="1">
    <citation type="submission" date="2019-04" db="EMBL/GenBank/DDBJ databases">
        <title>Evolution of Biomass-Degrading Anaerobic Consortia Revealed by Metagenomics.</title>
        <authorList>
            <person name="Peng X."/>
        </authorList>
    </citation>
    <scope>NUCLEOTIDE SEQUENCE</scope>
    <source>
        <strain evidence="8">SIG14</strain>
    </source>
</reference>
<dbReference type="AlphaFoldDB" id="A0A8T3VUD8"/>
<evidence type="ECO:0000256" key="6">
    <source>
        <dbReference type="ARBA" id="ARBA00023136"/>
    </source>
</evidence>